<sequence length="307" mass="35142">MEQNRNVNRERLSDALITDSEDGSARNIDIRLASSKGAGGRMFPSSIRDIRREYDSNFIILMETHTSGTGGEFIRSKFGLDNSFVVETAGHSGRFRCLWESSISKVDVLEHTNPPQVYLIISISFGVFSEILRLCYMIMKGVEVLTRLRKEPALSFKVVCLIASLLTLAIRVGPLCGEEKILLNNWIEITFSNAVIKHLPMFKSDHAPLCLQLTNTDFKNLVKSSWDMQKFWSEGINNFRDSLKEWNTNVFGDIIKRKRTLLRRLQGITSSLSQGRNDFLEKLCTSLCKEYENVLAQEELLWYQKSR</sequence>
<organism evidence="1 2">
    <name type="scientific">Arachis hypogaea</name>
    <name type="common">Peanut</name>
    <dbReference type="NCBI Taxonomy" id="3818"/>
    <lineage>
        <taxon>Eukaryota</taxon>
        <taxon>Viridiplantae</taxon>
        <taxon>Streptophyta</taxon>
        <taxon>Embryophyta</taxon>
        <taxon>Tracheophyta</taxon>
        <taxon>Spermatophyta</taxon>
        <taxon>Magnoliopsida</taxon>
        <taxon>eudicotyledons</taxon>
        <taxon>Gunneridae</taxon>
        <taxon>Pentapetalae</taxon>
        <taxon>rosids</taxon>
        <taxon>fabids</taxon>
        <taxon>Fabales</taxon>
        <taxon>Fabaceae</taxon>
        <taxon>Papilionoideae</taxon>
        <taxon>50 kb inversion clade</taxon>
        <taxon>dalbergioids sensu lato</taxon>
        <taxon>Dalbergieae</taxon>
        <taxon>Pterocarpus clade</taxon>
        <taxon>Arachis</taxon>
    </lineage>
</organism>
<protein>
    <submittedName>
        <fullName evidence="1">Uncharacterized protein</fullName>
    </submittedName>
</protein>
<dbReference type="AlphaFoldDB" id="A0A445EJR7"/>
<dbReference type="Proteomes" id="UP000289738">
    <property type="component" value="Chromosome A01"/>
</dbReference>
<keyword evidence="2" id="KW-1185">Reference proteome</keyword>
<evidence type="ECO:0000313" key="2">
    <source>
        <dbReference type="Proteomes" id="UP000289738"/>
    </source>
</evidence>
<name>A0A445EJR7_ARAHY</name>
<evidence type="ECO:0000313" key="1">
    <source>
        <dbReference type="EMBL" id="RYR75656.1"/>
    </source>
</evidence>
<gene>
    <name evidence="1" type="ORF">Ahy_A01g000230</name>
</gene>
<dbReference type="EMBL" id="SDMP01000001">
    <property type="protein sequence ID" value="RYR75656.1"/>
    <property type="molecule type" value="Genomic_DNA"/>
</dbReference>
<reference evidence="1 2" key="1">
    <citation type="submission" date="2019-01" db="EMBL/GenBank/DDBJ databases">
        <title>Sequencing of cultivated peanut Arachis hypogaea provides insights into genome evolution and oil improvement.</title>
        <authorList>
            <person name="Chen X."/>
        </authorList>
    </citation>
    <scope>NUCLEOTIDE SEQUENCE [LARGE SCALE GENOMIC DNA]</scope>
    <source>
        <strain evidence="2">cv. Fuhuasheng</strain>
        <tissue evidence="1">Leaves</tissue>
    </source>
</reference>
<proteinExistence type="predicted"/>
<comment type="caution">
    <text evidence="1">The sequence shown here is derived from an EMBL/GenBank/DDBJ whole genome shotgun (WGS) entry which is preliminary data.</text>
</comment>
<accession>A0A445EJR7</accession>